<keyword evidence="8" id="KW-0734">Signal transduction inhibitor</keyword>
<evidence type="ECO:0000256" key="4">
    <source>
        <dbReference type="ARBA" id="ARBA00004906"/>
    </source>
</evidence>
<feature type="compositionally biased region" description="Basic and acidic residues" evidence="17">
    <location>
        <begin position="142"/>
        <end position="172"/>
    </location>
</feature>
<dbReference type="PROSITE" id="PS50001">
    <property type="entry name" value="SH2"/>
    <property type="match status" value="1"/>
</dbReference>
<comment type="function">
    <text evidence="13">Substrate-recognition component of a cullin-5-RING E3 ubiquitin-protein ligase complex (ECS complex, also named CRL5 complex), which mediates the ubiquitination and subsequent proteasomal degradation of target proteins, such as DAB1 and IRS1. Specifically recognizes and binds phosphorylated proteins via its SH2 domain, promoting their ubiquitination. The ECS(SOCS7) complex acts as a key regulator of reelin signaling by mediating ubiquitination and degradation of phosphorylated DAB1 in the cortical plate of the developing cerebral cortex, thereby regulating neuron positioning during cortex development. Functions in insulin signaling and glucose homeostasis through IRS1 ubiquitination and subsequent proteasomal degradation. Also inhibits prolactin, growth hormone and leptin signaling by preventing STAT3 and STAT5 activation, sequestering them in the cytoplasm and reducing their binding to DNA.</text>
</comment>
<dbReference type="FunFam" id="3.30.505.10:FF:000029">
    <property type="entry name" value="Suppressor of cytokine signaling 7"/>
    <property type="match status" value="1"/>
</dbReference>
<dbReference type="GO" id="GO:0009968">
    <property type="term" value="P:negative regulation of signal transduction"/>
    <property type="evidence" value="ECO:0007669"/>
    <property type="project" value="UniProtKB-KW"/>
</dbReference>
<dbReference type="GO" id="GO:0046935">
    <property type="term" value="F:1-phosphatidylinositol-3-kinase regulator activity"/>
    <property type="evidence" value="ECO:0007669"/>
    <property type="project" value="TreeGrafter"/>
</dbReference>
<evidence type="ECO:0000256" key="12">
    <source>
        <dbReference type="ARBA" id="ARBA00023242"/>
    </source>
</evidence>
<dbReference type="Pfam" id="PF07525">
    <property type="entry name" value="SOCS_box"/>
    <property type="match status" value="1"/>
</dbReference>
<dbReference type="PANTHER" id="PTHR10155">
    <property type="entry name" value="PHOSPHATIDYLINOSITOL 3-KINASE REGULATORY SUBUNIT"/>
    <property type="match status" value="1"/>
</dbReference>
<feature type="domain" description="SH2" evidence="18">
    <location>
        <begin position="280"/>
        <end position="387"/>
    </location>
</feature>
<protein>
    <recommendedName>
        <fullName evidence="15">Suppressor of cytokine signaling 7</fullName>
    </recommendedName>
</protein>
<dbReference type="InterPro" id="IPR001496">
    <property type="entry name" value="SOCS_box"/>
</dbReference>
<evidence type="ECO:0000256" key="8">
    <source>
        <dbReference type="ARBA" id="ARBA00022700"/>
    </source>
</evidence>
<gene>
    <name evidence="20" type="ORF">LSH36_362g02001</name>
</gene>
<dbReference type="GO" id="GO:0046854">
    <property type="term" value="P:phosphatidylinositol phosphate biosynthetic process"/>
    <property type="evidence" value="ECO:0007669"/>
    <property type="project" value="TreeGrafter"/>
</dbReference>
<keyword evidence="5" id="KW-1003">Cell membrane</keyword>
<evidence type="ECO:0000313" key="20">
    <source>
        <dbReference type="EMBL" id="KAK2151459.1"/>
    </source>
</evidence>
<keyword evidence="9" id="KW-0833">Ubl conjugation pathway</keyword>
<dbReference type="SMART" id="SM00969">
    <property type="entry name" value="SOCS_box"/>
    <property type="match status" value="1"/>
</dbReference>
<feature type="compositionally biased region" description="Polar residues" evidence="17">
    <location>
        <begin position="85"/>
        <end position="97"/>
    </location>
</feature>
<organism evidence="20 21">
    <name type="scientific">Paralvinella palmiformis</name>
    <dbReference type="NCBI Taxonomy" id="53620"/>
    <lineage>
        <taxon>Eukaryota</taxon>
        <taxon>Metazoa</taxon>
        <taxon>Spiralia</taxon>
        <taxon>Lophotrochozoa</taxon>
        <taxon>Annelida</taxon>
        <taxon>Polychaeta</taxon>
        <taxon>Sedentaria</taxon>
        <taxon>Canalipalpata</taxon>
        <taxon>Terebellida</taxon>
        <taxon>Terebelliformia</taxon>
        <taxon>Alvinellidae</taxon>
        <taxon>Paralvinella</taxon>
    </lineage>
</organism>
<keyword evidence="6" id="KW-0963">Cytoplasm</keyword>
<feature type="domain" description="SOCS box" evidence="19">
    <location>
        <begin position="382"/>
        <end position="431"/>
    </location>
</feature>
<dbReference type="Gene3D" id="3.30.505.10">
    <property type="entry name" value="SH2 domain"/>
    <property type="match status" value="1"/>
</dbReference>
<dbReference type="SMART" id="SM00253">
    <property type="entry name" value="SOCS"/>
    <property type="match status" value="1"/>
</dbReference>
<evidence type="ECO:0000259" key="19">
    <source>
        <dbReference type="PROSITE" id="PS50225"/>
    </source>
</evidence>
<dbReference type="PROSITE" id="PS50225">
    <property type="entry name" value="SOCS"/>
    <property type="match status" value="1"/>
</dbReference>
<dbReference type="SMART" id="SM00252">
    <property type="entry name" value="SH2"/>
    <property type="match status" value="1"/>
</dbReference>
<name>A0AAD9JE20_9ANNE</name>
<dbReference type="GO" id="GO:0005886">
    <property type="term" value="C:plasma membrane"/>
    <property type="evidence" value="ECO:0007669"/>
    <property type="project" value="UniProtKB-SubCell"/>
</dbReference>
<keyword evidence="7" id="KW-0341">Growth regulation</keyword>
<dbReference type="SUPFAM" id="SSF55550">
    <property type="entry name" value="SH2 domain"/>
    <property type="match status" value="1"/>
</dbReference>
<keyword evidence="21" id="KW-1185">Reference proteome</keyword>
<dbReference type="InterPro" id="IPR036036">
    <property type="entry name" value="SOCS_box-like_dom_sf"/>
</dbReference>
<evidence type="ECO:0000256" key="17">
    <source>
        <dbReference type="SAM" id="MobiDB-lite"/>
    </source>
</evidence>
<evidence type="ECO:0000256" key="5">
    <source>
        <dbReference type="ARBA" id="ARBA00022475"/>
    </source>
</evidence>
<dbReference type="GO" id="GO:0005737">
    <property type="term" value="C:cytoplasm"/>
    <property type="evidence" value="ECO:0007669"/>
    <property type="project" value="UniProtKB-SubCell"/>
</dbReference>
<dbReference type="PANTHER" id="PTHR10155:SF32">
    <property type="entry name" value="LP02169P"/>
    <property type="match status" value="1"/>
</dbReference>
<comment type="subunit">
    <text evidence="14">Substrate-recognition component of the ECS(SOCS7) complex, composed of SOCS7, CUL5, ELOB, ELOC and RNF7/RBX2. Interacts, via the third proline-rich region, with the second SH3 domain of the adapter protein NCK1. Also interacts with GRB2, INSR, PLCG1, SORBS3/vinexin, and phosphorylated STAT3 and STAT5. Interacts with SEPT6. Interacts with phosphorylated IRS4 and PIK3R1.</text>
</comment>
<reference evidence="20" key="1">
    <citation type="journal article" date="2023" name="Mol. Biol. Evol.">
        <title>Third-Generation Sequencing Reveals the Adaptive Role of the Epigenome in Three Deep-Sea Polychaetes.</title>
        <authorList>
            <person name="Perez M."/>
            <person name="Aroh O."/>
            <person name="Sun Y."/>
            <person name="Lan Y."/>
            <person name="Juniper S.K."/>
            <person name="Young C.R."/>
            <person name="Angers B."/>
            <person name="Qian P.Y."/>
        </authorList>
    </citation>
    <scope>NUCLEOTIDE SEQUENCE</scope>
    <source>
        <strain evidence="20">P08H-3</strain>
    </source>
</reference>
<dbReference type="GO" id="GO:0035556">
    <property type="term" value="P:intracellular signal transduction"/>
    <property type="evidence" value="ECO:0007669"/>
    <property type="project" value="InterPro"/>
</dbReference>
<dbReference type="InterPro" id="IPR000980">
    <property type="entry name" value="SH2"/>
</dbReference>
<evidence type="ECO:0000256" key="6">
    <source>
        <dbReference type="ARBA" id="ARBA00022490"/>
    </source>
</evidence>
<dbReference type="EMBL" id="JAODUP010000362">
    <property type="protein sequence ID" value="KAK2151459.1"/>
    <property type="molecule type" value="Genomic_DNA"/>
</dbReference>
<evidence type="ECO:0000259" key="18">
    <source>
        <dbReference type="PROSITE" id="PS50001"/>
    </source>
</evidence>
<dbReference type="PRINTS" id="PR00401">
    <property type="entry name" value="SH2DOMAIN"/>
</dbReference>
<evidence type="ECO:0000256" key="2">
    <source>
        <dbReference type="ARBA" id="ARBA00004413"/>
    </source>
</evidence>
<evidence type="ECO:0000256" key="11">
    <source>
        <dbReference type="ARBA" id="ARBA00023136"/>
    </source>
</evidence>
<accession>A0AAD9JE20</accession>
<sequence length="431" mass="49167">MKKFKLKGLKLTSPRKEPKEERPPQSPISIDSQDDSYCTPDVKPDDDHNTSKRHSLFSTLRKKLNSVRRSNEHRRTRNWHDVHAGSSTSTLPHTKVSSWKAAPRHIQKPLRPSVSEERLSDSDSPEFLRKAKQSRNGQATTYRERFLKQDFSHSSKSEDESEKEESHHDPGGKELLPIDAEYGHASAPSSNEQSGAIPTSSSCESDTVQQCTAVTHDEESAQKEDNDCRSSQPDQQLQSVSNGEQGCPLESHSQRPTDPLRVSKPWSLTDELFRLSKFGWYWGPITRVEAEEKLSSQPDGAFLVRDSSDERYLLSLSFRSYGRTLHTRIEHCNGVFSFYAQPECEGYKSVVSLIQHSMTDSQTGVFCYSRARTPGAPSFPVRLTKPVSRFTHVRSLQYLCRFVIRQNTRYDHIQKLPLPTSIKGWLEQNQY</sequence>
<evidence type="ECO:0000256" key="7">
    <source>
        <dbReference type="ARBA" id="ARBA00022604"/>
    </source>
</evidence>
<feature type="compositionally biased region" description="Polar residues" evidence="17">
    <location>
        <begin position="187"/>
        <end position="213"/>
    </location>
</feature>
<feature type="compositionally biased region" description="Polar residues" evidence="17">
    <location>
        <begin position="229"/>
        <end position="244"/>
    </location>
</feature>
<feature type="compositionally biased region" description="Basic residues" evidence="17">
    <location>
        <begin position="51"/>
        <end position="77"/>
    </location>
</feature>
<dbReference type="SUPFAM" id="SSF158235">
    <property type="entry name" value="SOCS box-like"/>
    <property type="match status" value="1"/>
</dbReference>
<dbReference type="InterPro" id="IPR036860">
    <property type="entry name" value="SH2_dom_sf"/>
</dbReference>
<evidence type="ECO:0000313" key="21">
    <source>
        <dbReference type="Proteomes" id="UP001208570"/>
    </source>
</evidence>
<feature type="compositionally biased region" description="Basic and acidic residues" evidence="17">
    <location>
        <begin position="215"/>
        <end position="228"/>
    </location>
</feature>
<dbReference type="AlphaFoldDB" id="A0AAD9JE20"/>
<evidence type="ECO:0000256" key="16">
    <source>
        <dbReference type="PROSITE-ProRule" id="PRU00191"/>
    </source>
</evidence>
<evidence type="ECO:0000256" key="1">
    <source>
        <dbReference type="ARBA" id="ARBA00004123"/>
    </source>
</evidence>
<comment type="subcellular location">
    <subcellularLocation>
        <location evidence="2">Cell membrane</location>
        <topology evidence="2">Peripheral membrane protein</topology>
        <orientation evidence="2">Cytoplasmic side</orientation>
    </subcellularLocation>
    <subcellularLocation>
        <location evidence="3">Cytoplasm</location>
    </subcellularLocation>
    <subcellularLocation>
        <location evidence="1">Nucleus</location>
    </subcellularLocation>
</comment>
<keyword evidence="11" id="KW-0472">Membrane</keyword>
<keyword evidence="12" id="KW-0539">Nucleus</keyword>
<dbReference type="GO" id="GO:0005634">
    <property type="term" value="C:nucleus"/>
    <property type="evidence" value="ECO:0007669"/>
    <property type="project" value="UniProtKB-SubCell"/>
</dbReference>
<dbReference type="InterPro" id="IPR035865">
    <property type="entry name" value="SOCS6_SH2"/>
</dbReference>
<evidence type="ECO:0000256" key="13">
    <source>
        <dbReference type="ARBA" id="ARBA00059017"/>
    </source>
</evidence>
<feature type="compositionally biased region" description="Basic and acidic residues" evidence="17">
    <location>
        <begin position="14"/>
        <end position="23"/>
    </location>
</feature>
<comment type="pathway">
    <text evidence="4">Protein modification; protein ubiquitination.</text>
</comment>
<dbReference type="GO" id="GO:0005942">
    <property type="term" value="C:phosphatidylinositol 3-kinase complex"/>
    <property type="evidence" value="ECO:0007669"/>
    <property type="project" value="TreeGrafter"/>
</dbReference>
<evidence type="ECO:0000256" key="9">
    <source>
        <dbReference type="ARBA" id="ARBA00022786"/>
    </source>
</evidence>
<evidence type="ECO:0000256" key="10">
    <source>
        <dbReference type="ARBA" id="ARBA00022999"/>
    </source>
</evidence>
<dbReference type="CDD" id="cd10387">
    <property type="entry name" value="SH2_SOCS6"/>
    <property type="match status" value="1"/>
</dbReference>
<evidence type="ECO:0000256" key="14">
    <source>
        <dbReference type="ARBA" id="ARBA00062788"/>
    </source>
</evidence>
<dbReference type="Pfam" id="PF00017">
    <property type="entry name" value="SH2"/>
    <property type="match status" value="1"/>
</dbReference>
<dbReference type="Proteomes" id="UP001208570">
    <property type="component" value="Unassembled WGS sequence"/>
</dbReference>
<proteinExistence type="predicted"/>
<evidence type="ECO:0000256" key="3">
    <source>
        <dbReference type="ARBA" id="ARBA00004496"/>
    </source>
</evidence>
<keyword evidence="10 16" id="KW-0727">SH2 domain</keyword>
<evidence type="ECO:0000256" key="15">
    <source>
        <dbReference type="ARBA" id="ARBA00070642"/>
    </source>
</evidence>
<feature type="compositionally biased region" description="Basic and acidic residues" evidence="17">
    <location>
        <begin position="114"/>
        <end position="129"/>
    </location>
</feature>
<comment type="caution">
    <text evidence="20">The sequence shown here is derived from an EMBL/GenBank/DDBJ whole genome shotgun (WGS) entry which is preliminary data.</text>
</comment>
<feature type="region of interest" description="Disordered" evidence="17">
    <location>
        <begin position="1"/>
        <end position="262"/>
    </location>
</feature>